<dbReference type="AlphaFoldDB" id="A0A5P1ENB8"/>
<organism evidence="2 3">
    <name type="scientific">Asparagus officinalis</name>
    <name type="common">Garden asparagus</name>
    <dbReference type="NCBI Taxonomy" id="4686"/>
    <lineage>
        <taxon>Eukaryota</taxon>
        <taxon>Viridiplantae</taxon>
        <taxon>Streptophyta</taxon>
        <taxon>Embryophyta</taxon>
        <taxon>Tracheophyta</taxon>
        <taxon>Spermatophyta</taxon>
        <taxon>Magnoliopsida</taxon>
        <taxon>Liliopsida</taxon>
        <taxon>Asparagales</taxon>
        <taxon>Asparagaceae</taxon>
        <taxon>Asparagoideae</taxon>
        <taxon>Asparagus</taxon>
    </lineage>
</organism>
<evidence type="ECO:0000256" key="1">
    <source>
        <dbReference type="SAM" id="Phobius"/>
    </source>
</evidence>
<proteinExistence type="predicted"/>
<name>A0A5P1ENB8_ASPOF</name>
<dbReference type="EMBL" id="CM007387">
    <property type="protein sequence ID" value="ONK65530.1"/>
    <property type="molecule type" value="Genomic_DNA"/>
</dbReference>
<keyword evidence="1" id="KW-1133">Transmembrane helix</keyword>
<keyword evidence="3" id="KW-1185">Reference proteome</keyword>
<sequence>MPSSPRGANGDSNCGHHAQKYMKNAEGALLNSCSRSPPHTSSIGFAYLACIGSASPGGIARLFAAHQKGRIAMVIIYESWVPDG</sequence>
<evidence type="ECO:0000313" key="2">
    <source>
        <dbReference type="EMBL" id="ONK65530.1"/>
    </source>
</evidence>
<protein>
    <submittedName>
        <fullName evidence="2">Uncharacterized protein</fullName>
    </submittedName>
</protein>
<accession>A0A5P1ENB8</accession>
<feature type="transmembrane region" description="Helical" evidence="1">
    <location>
        <begin position="44"/>
        <end position="64"/>
    </location>
</feature>
<evidence type="ECO:0000313" key="3">
    <source>
        <dbReference type="Proteomes" id="UP000243459"/>
    </source>
</evidence>
<keyword evidence="1" id="KW-0812">Transmembrane</keyword>
<reference evidence="3" key="1">
    <citation type="journal article" date="2017" name="Nat. Commun.">
        <title>The asparagus genome sheds light on the origin and evolution of a young Y chromosome.</title>
        <authorList>
            <person name="Harkess A."/>
            <person name="Zhou J."/>
            <person name="Xu C."/>
            <person name="Bowers J.E."/>
            <person name="Van der Hulst R."/>
            <person name="Ayyampalayam S."/>
            <person name="Mercati F."/>
            <person name="Riccardi P."/>
            <person name="McKain M.R."/>
            <person name="Kakrana A."/>
            <person name="Tang H."/>
            <person name="Ray J."/>
            <person name="Groenendijk J."/>
            <person name="Arikit S."/>
            <person name="Mathioni S.M."/>
            <person name="Nakano M."/>
            <person name="Shan H."/>
            <person name="Telgmann-Rauber A."/>
            <person name="Kanno A."/>
            <person name="Yue Z."/>
            <person name="Chen H."/>
            <person name="Li W."/>
            <person name="Chen Y."/>
            <person name="Xu X."/>
            <person name="Zhang Y."/>
            <person name="Luo S."/>
            <person name="Chen H."/>
            <person name="Gao J."/>
            <person name="Mao Z."/>
            <person name="Pires J.C."/>
            <person name="Luo M."/>
            <person name="Kudrna D."/>
            <person name="Wing R.A."/>
            <person name="Meyers B.C."/>
            <person name="Yi K."/>
            <person name="Kong H."/>
            <person name="Lavrijsen P."/>
            <person name="Sunseri F."/>
            <person name="Falavigna A."/>
            <person name="Ye Y."/>
            <person name="Leebens-Mack J.H."/>
            <person name="Chen G."/>
        </authorList>
    </citation>
    <scope>NUCLEOTIDE SEQUENCE [LARGE SCALE GENOMIC DNA]</scope>
    <source>
        <strain evidence="3">cv. DH0086</strain>
    </source>
</reference>
<gene>
    <name evidence="2" type="ORF">A4U43_C07F38050</name>
</gene>
<dbReference type="Gramene" id="ONK65530">
    <property type="protein sequence ID" value="ONK65530"/>
    <property type="gene ID" value="A4U43_C07F38050"/>
</dbReference>
<keyword evidence="1" id="KW-0472">Membrane</keyword>
<dbReference type="Proteomes" id="UP000243459">
    <property type="component" value="Chromosome 7"/>
</dbReference>